<evidence type="ECO:0000313" key="14">
    <source>
        <dbReference type="Proteomes" id="UP000199297"/>
    </source>
</evidence>
<dbReference type="CDD" id="cd11386">
    <property type="entry name" value="MCP_signal"/>
    <property type="match status" value="1"/>
</dbReference>
<evidence type="ECO:0000259" key="11">
    <source>
        <dbReference type="PROSITE" id="PS50111"/>
    </source>
</evidence>
<sequence>MNRFLSPSIMRQLVVTISSAVAILLIVTSLFVLSHLGENNRSKIITDIDNIVTLQATKVRDFFIAKGQINHAIFANPLVIDWFSSYDQRLSNISDNKSYQDVTRYFNYFSRHDPAIKSVFFGSANTFEYFDLNGRYDDASYFTNKRPWWGEGLAQGKMHVTDPAVDNNDGSVSATITSPYYLPNGKLLGIGGMDILITTIGKNLLAPIKYQNQGEAFLMTDTGKLVFFPGFSDSFQPGDSMATVDQHFLDTSGFEQLQATITNNTDGIAQVYWRGVNYQVIFKQVKSDYPFMSWKLGFLVPETLITEPVEAAFRYSIAIVIAIIVLIALVVWLTILPFIKRIASLKHAMHNIAQGNGDLTQRIAPVKQDEIGQLVDEFNVFIASIQQLVKQSITITKDVANSSAVLDSIGKETTRNIEAQKHEIDSVATAATELAQTSHDIANNTNQSKALVTDAEAKVATGSDVVNQATVGMQQLSNNVDEASKVVQHLKSGTQSIGDVVTVIRSIAEQTNLLALNAAIEAARAGEQGRGFAVVADEVRTLASRTQDSTANIERIIEELQITAVNAVEVMESSCAEAETSVSLTEQVQQVLADISSVISQFQSQTFEIANAVDQQANVAEDVSKNIENVRSLTDDTVAVSNNMKSSLTTLSEHAMSLSKVINQFQV</sequence>
<evidence type="ECO:0000256" key="8">
    <source>
        <dbReference type="ARBA" id="ARBA00029447"/>
    </source>
</evidence>
<dbReference type="PROSITE" id="PS50885">
    <property type="entry name" value="HAMP"/>
    <property type="match status" value="1"/>
</dbReference>
<proteinExistence type="inferred from homology"/>
<dbReference type="GO" id="GO:0004888">
    <property type="term" value="F:transmembrane signaling receptor activity"/>
    <property type="evidence" value="ECO:0007669"/>
    <property type="project" value="InterPro"/>
</dbReference>
<dbReference type="InterPro" id="IPR004089">
    <property type="entry name" value="MCPsignal_dom"/>
</dbReference>
<dbReference type="PROSITE" id="PS50111">
    <property type="entry name" value="CHEMOTAXIS_TRANSDUC_2"/>
    <property type="match status" value="1"/>
</dbReference>
<dbReference type="GO" id="GO:0005886">
    <property type="term" value="C:plasma membrane"/>
    <property type="evidence" value="ECO:0007669"/>
    <property type="project" value="UniProtKB-SubCell"/>
</dbReference>
<evidence type="ECO:0000256" key="3">
    <source>
        <dbReference type="ARBA" id="ARBA00022500"/>
    </source>
</evidence>
<accession>A0A1H7SAF0</accession>
<dbReference type="EMBL" id="FOBI01000018">
    <property type="protein sequence ID" value="SEL69196.1"/>
    <property type="molecule type" value="Genomic_DNA"/>
</dbReference>
<dbReference type="Pfam" id="PF00672">
    <property type="entry name" value="HAMP"/>
    <property type="match status" value="1"/>
</dbReference>
<dbReference type="PANTHER" id="PTHR32089:SF119">
    <property type="entry name" value="METHYL-ACCEPTING CHEMOTAXIS PROTEIN CTPL"/>
    <property type="match status" value="1"/>
</dbReference>
<keyword evidence="5 10" id="KW-1133">Transmembrane helix</keyword>
<evidence type="ECO:0000256" key="5">
    <source>
        <dbReference type="ARBA" id="ARBA00022989"/>
    </source>
</evidence>
<feature type="transmembrane region" description="Helical" evidence="10">
    <location>
        <begin position="315"/>
        <end position="339"/>
    </location>
</feature>
<name>A0A1H7SAF0_9GAMM</name>
<protein>
    <submittedName>
        <fullName evidence="13">Methyl-accepting chemotaxis sensory transducer with Cache sensor</fullName>
    </submittedName>
</protein>
<keyword evidence="6 10" id="KW-0472">Membrane</keyword>
<dbReference type="Gene3D" id="3.30.450.20">
    <property type="entry name" value="PAS domain"/>
    <property type="match status" value="2"/>
</dbReference>
<feature type="transmembrane region" description="Helical" evidence="10">
    <location>
        <begin position="12"/>
        <end position="33"/>
    </location>
</feature>
<comment type="subcellular location">
    <subcellularLocation>
        <location evidence="1">Cell membrane</location>
        <topology evidence="1">Multi-pass membrane protein</topology>
    </subcellularLocation>
</comment>
<dbReference type="SMART" id="SM00304">
    <property type="entry name" value="HAMP"/>
    <property type="match status" value="1"/>
</dbReference>
<evidence type="ECO:0000256" key="4">
    <source>
        <dbReference type="ARBA" id="ARBA00022692"/>
    </source>
</evidence>
<keyword evidence="4 10" id="KW-0812">Transmembrane</keyword>
<dbReference type="GO" id="GO:0006935">
    <property type="term" value="P:chemotaxis"/>
    <property type="evidence" value="ECO:0007669"/>
    <property type="project" value="UniProtKB-KW"/>
</dbReference>
<dbReference type="OrthoDB" id="5800769at2"/>
<evidence type="ECO:0000256" key="6">
    <source>
        <dbReference type="ARBA" id="ARBA00023136"/>
    </source>
</evidence>
<dbReference type="STRING" id="641665.GCA_002104455_02386"/>
<dbReference type="InterPro" id="IPR004090">
    <property type="entry name" value="Chemotax_Me-accpt_rcpt"/>
</dbReference>
<keyword evidence="14" id="KW-1185">Reference proteome</keyword>
<dbReference type="Pfam" id="PF00015">
    <property type="entry name" value="MCPsignal"/>
    <property type="match status" value="1"/>
</dbReference>
<dbReference type="InterPro" id="IPR033479">
    <property type="entry name" value="dCache_1"/>
</dbReference>
<dbReference type="AlphaFoldDB" id="A0A1H7SAF0"/>
<dbReference type="FunFam" id="1.10.287.950:FF:000001">
    <property type="entry name" value="Methyl-accepting chemotaxis sensory transducer"/>
    <property type="match status" value="1"/>
</dbReference>
<evidence type="ECO:0000259" key="12">
    <source>
        <dbReference type="PROSITE" id="PS50885"/>
    </source>
</evidence>
<comment type="similarity">
    <text evidence="8">Belongs to the methyl-accepting chemotaxis (MCP) protein family.</text>
</comment>
<evidence type="ECO:0000256" key="2">
    <source>
        <dbReference type="ARBA" id="ARBA00022475"/>
    </source>
</evidence>
<keyword evidence="3" id="KW-0145">Chemotaxis</keyword>
<dbReference type="RefSeq" id="WP_085284018.1">
    <property type="nucleotide sequence ID" value="NZ_FOBI01000018.1"/>
</dbReference>
<feature type="domain" description="Methyl-accepting transducer" evidence="11">
    <location>
        <begin position="395"/>
        <end position="631"/>
    </location>
</feature>
<dbReference type="Pfam" id="PF02743">
    <property type="entry name" value="dCache_1"/>
    <property type="match status" value="1"/>
</dbReference>
<dbReference type="InterPro" id="IPR003660">
    <property type="entry name" value="HAMP_dom"/>
</dbReference>
<dbReference type="Proteomes" id="UP000199297">
    <property type="component" value="Unassembled WGS sequence"/>
</dbReference>
<dbReference type="Gene3D" id="1.10.287.950">
    <property type="entry name" value="Methyl-accepting chemotaxis protein"/>
    <property type="match status" value="1"/>
</dbReference>
<evidence type="ECO:0000256" key="10">
    <source>
        <dbReference type="SAM" id="Phobius"/>
    </source>
</evidence>
<evidence type="ECO:0000313" key="13">
    <source>
        <dbReference type="EMBL" id="SEL69196.1"/>
    </source>
</evidence>
<evidence type="ECO:0000256" key="7">
    <source>
        <dbReference type="ARBA" id="ARBA00023224"/>
    </source>
</evidence>
<dbReference type="SUPFAM" id="SSF58104">
    <property type="entry name" value="Methyl-accepting chemotaxis protein (MCP) signaling domain"/>
    <property type="match status" value="1"/>
</dbReference>
<evidence type="ECO:0000256" key="1">
    <source>
        <dbReference type="ARBA" id="ARBA00004651"/>
    </source>
</evidence>
<evidence type="ECO:0000256" key="9">
    <source>
        <dbReference type="PROSITE-ProRule" id="PRU00284"/>
    </source>
</evidence>
<organism evidence="13 14">
    <name type="scientific">Colwellia chukchiensis</name>
    <dbReference type="NCBI Taxonomy" id="641665"/>
    <lineage>
        <taxon>Bacteria</taxon>
        <taxon>Pseudomonadati</taxon>
        <taxon>Pseudomonadota</taxon>
        <taxon>Gammaproteobacteria</taxon>
        <taxon>Alteromonadales</taxon>
        <taxon>Colwelliaceae</taxon>
        <taxon>Colwellia</taxon>
    </lineage>
</organism>
<dbReference type="PANTHER" id="PTHR32089">
    <property type="entry name" value="METHYL-ACCEPTING CHEMOTAXIS PROTEIN MCPB"/>
    <property type="match status" value="1"/>
</dbReference>
<gene>
    <name evidence="13" type="ORF">SAMN05216262_1181</name>
</gene>
<reference evidence="14" key="1">
    <citation type="submission" date="2016-10" db="EMBL/GenBank/DDBJ databases">
        <authorList>
            <person name="Varghese N."/>
            <person name="Submissions S."/>
        </authorList>
    </citation>
    <scope>NUCLEOTIDE SEQUENCE [LARGE SCALE GENOMIC DNA]</scope>
    <source>
        <strain evidence="14">CGMCC 1.9127</strain>
    </source>
</reference>
<keyword evidence="2" id="KW-1003">Cell membrane</keyword>
<dbReference type="GO" id="GO:0007165">
    <property type="term" value="P:signal transduction"/>
    <property type="evidence" value="ECO:0007669"/>
    <property type="project" value="UniProtKB-KW"/>
</dbReference>
<feature type="domain" description="HAMP" evidence="12">
    <location>
        <begin position="336"/>
        <end position="390"/>
    </location>
</feature>
<dbReference type="SMART" id="SM00283">
    <property type="entry name" value="MA"/>
    <property type="match status" value="1"/>
</dbReference>
<dbReference type="CDD" id="cd06225">
    <property type="entry name" value="HAMP"/>
    <property type="match status" value="1"/>
</dbReference>
<keyword evidence="7 9" id="KW-0807">Transducer</keyword>
<dbReference type="PRINTS" id="PR00260">
    <property type="entry name" value="CHEMTRNSDUCR"/>
</dbReference>
<dbReference type="CDD" id="cd18773">
    <property type="entry name" value="PDC1_HK_sensor"/>
    <property type="match status" value="1"/>
</dbReference>